<keyword evidence="4 8" id="KW-1003">Cell membrane</keyword>
<dbReference type="RefSeq" id="WP_379894468.1">
    <property type="nucleotide sequence ID" value="NZ_CBCSCT010000053.1"/>
</dbReference>
<keyword evidence="6 8" id="KW-1133">Transmembrane helix</keyword>
<evidence type="ECO:0000256" key="7">
    <source>
        <dbReference type="ARBA" id="ARBA00023136"/>
    </source>
</evidence>
<dbReference type="InterPro" id="IPR002781">
    <property type="entry name" value="TM_pro_TauE-like"/>
</dbReference>
<dbReference type="Proteomes" id="UP001596250">
    <property type="component" value="Unassembled WGS sequence"/>
</dbReference>
<reference evidence="10" key="1">
    <citation type="journal article" date="2019" name="Int. J. Syst. Evol. Microbiol.">
        <title>The Global Catalogue of Microorganisms (GCM) 10K type strain sequencing project: providing services to taxonomists for standard genome sequencing and annotation.</title>
        <authorList>
            <consortium name="The Broad Institute Genomics Platform"/>
            <consortium name="The Broad Institute Genome Sequencing Center for Infectious Disease"/>
            <person name="Wu L."/>
            <person name="Ma J."/>
        </authorList>
    </citation>
    <scope>NUCLEOTIDE SEQUENCE [LARGE SCALE GENOMIC DNA]</scope>
    <source>
        <strain evidence="10">CCM 8749</strain>
    </source>
</reference>
<evidence type="ECO:0000256" key="6">
    <source>
        <dbReference type="ARBA" id="ARBA00022989"/>
    </source>
</evidence>
<name>A0ABW1IQT4_9BACL</name>
<keyword evidence="7 8" id="KW-0472">Membrane</keyword>
<comment type="subcellular location">
    <subcellularLocation>
        <location evidence="1 8">Cell membrane</location>
        <topology evidence="1 8">Multi-pass membrane protein</topology>
    </subcellularLocation>
</comment>
<feature type="transmembrane region" description="Helical" evidence="8">
    <location>
        <begin position="101"/>
        <end position="120"/>
    </location>
</feature>
<comment type="caution">
    <text evidence="9">The sequence shown here is derived from an EMBL/GenBank/DDBJ whole genome shotgun (WGS) entry which is preliminary data.</text>
</comment>
<dbReference type="EMBL" id="JBHSQV010000152">
    <property type="protein sequence ID" value="MFC5987134.1"/>
    <property type="molecule type" value="Genomic_DNA"/>
</dbReference>
<evidence type="ECO:0000256" key="8">
    <source>
        <dbReference type="RuleBase" id="RU363041"/>
    </source>
</evidence>
<organism evidence="9 10">
    <name type="scientific">Marinicrinis lubricantis</name>
    <dbReference type="NCBI Taxonomy" id="2086470"/>
    <lineage>
        <taxon>Bacteria</taxon>
        <taxon>Bacillati</taxon>
        <taxon>Bacillota</taxon>
        <taxon>Bacilli</taxon>
        <taxon>Bacillales</taxon>
        <taxon>Paenibacillaceae</taxon>
    </lineage>
</organism>
<evidence type="ECO:0000313" key="9">
    <source>
        <dbReference type="EMBL" id="MFC5987134.1"/>
    </source>
</evidence>
<dbReference type="PANTHER" id="PTHR30269:SF0">
    <property type="entry name" value="MEMBRANE TRANSPORTER PROTEIN YFCA-RELATED"/>
    <property type="match status" value="1"/>
</dbReference>
<evidence type="ECO:0000256" key="2">
    <source>
        <dbReference type="ARBA" id="ARBA00009142"/>
    </source>
</evidence>
<evidence type="ECO:0000256" key="5">
    <source>
        <dbReference type="ARBA" id="ARBA00022692"/>
    </source>
</evidence>
<dbReference type="Pfam" id="PF01925">
    <property type="entry name" value="TauE"/>
    <property type="match status" value="1"/>
</dbReference>
<evidence type="ECO:0000256" key="1">
    <source>
        <dbReference type="ARBA" id="ARBA00004651"/>
    </source>
</evidence>
<keyword evidence="10" id="KW-1185">Reference proteome</keyword>
<evidence type="ECO:0000313" key="10">
    <source>
        <dbReference type="Proteomes" id="UP001596250"/>
    </source>
</evidence>
<feature type="transmembrane region" description="Helical" evidence="8">
    <location>
        <begin position="140"/>
        <end position="170"/>
    </location>
</feature>
<feature type="transmembrane region" description="Helical" evidence="8">
    <location>
        <begin position="32"/>
        <end position="51"/>
    </location>
</feature>
<evidence type="ECO:0000256" key="4">
    <source>
        <dbReference type="ARBA" id="ARBA00022475"/>
    </source>
</evidence>
<keyword evidence="3" id="KW-0813">Transport</keyword>
<feature type="transmembrane region" description="Helical" evidence="8">
    <location>
        <begin position="232"/>
        <end position="250"/>
    </location>
</feature>
<feature type="transmembrane region" description="Helical" evidence="8">
    <location>
        <begin position="72"/>
        <end position="95"/>
    </location>
</feature>
<accession>A0ABW1IQT4</accession>
<feature type="transmembrane region" description="Helical" evidence="8">
    <location>
        <begin position="7"/>
        <end position="26"/>
    </location>
</feature>
<feature type="transmembrane region" description="Helical" evidence="8">
    <location>
        <begin position="190"/>
        <end position="220"/>
    </location>
</feature>
<gene>
    <name evidence="9" type="ORF">ACFPXP_12030</name>
</gene>
<proteinExistence type="inferred from homology"/>
<dbReference type="PANTHER" id="PTHR30269">
    <property type="entry name" value="TRANSMEMBRANE PROTEIN YFCA"/>
    <property type="match status" value="1"/>
</dbReference>
<comment type="similarity">
    <text evidence="2 8">Belongs to the 4-toluene sulfonate uptake permease (TSUP) (TC 2.A.102) family.</text>
</comment>
<protein>
    <recommendedName>
        <fullName evidence="8">Probable membrane transporter protein</fullName>
    </recommendedName>
</protein>
<keyword evidence="5 8" id="KW-0812">Transmembrane</keyword>
<sequence length="255" mass="27221">MDDISVHILILLISFGFLAAFVDSVVGGGGIISVPALLLTGLPLPVVLGTNKLASSMSSFTSTITFARSGKINFRFVACLIPFSFLGAVLGAYMVRHVPASFLKPLVIFLLIGVTVYTLLKKDWGKISTFSGITKKRHIFSMLTAFVIGFYDGFFGPGTGSFLIFAFLFLGYDFVTAAGNAKALNFTSNVASLMTFIVLGSVSYVHGIVMGAAMIAGAWVGSRLAIRKGSSYIRPLFIAITVILIGKQLWDLSCS</sequence>
<evidence type="ECO:0000256" key="3">
    <source>
        <dbReference type="ARBA" id="ARBA00022448"/>
    </source>
</evidence>
<dbReference type="InterPro" id="IPR052017">
    <property type="entry name" value="TSUP"/>
</dbReference>